<evidence type="ECO:0000259" key="3">
    <source>
        <dbReference type="Pfam" id="PF07593"/>
    </source>
</evidence>
<reference evidence="5" key="1">
    <citation type="submission" date="2016-02" db="EMBL/GenBank/DDBJ databases">
        <authorList>
            <person name="Schultz-Johansen M."/>
            <person name="Glaring M.A."/>
            <person name="Bech P.K."/>
            <person name="Stougaard P."/>
        </authorList>
    </citation>
    <scope>NUCLEOTIDE SEQUENCE [LARGE SCALE GENOMIC DNA]</scope>
    <source>
        <strain evidence="5">S66</strain>
    </source>
</reference>
<feature type="signal peptide" evidence="2">
    <location>
        <begin position="1"/>
        <end position="24"/>
    </location>
</feature>
<dbReference type="AlphaFoldDB" id="A0A148KL61"/>
<evidence type="ECO:0000313" key="4">
    <source>
        <dbReference type="EMBL" id="KXI27072.1"/>
    </source>
</evidence>
<dbReference type="Pfam" id="PF13517">
    <property type="entry name" value="FG-GAP_3"/>
    <property type="match status" value="2"/>
</dbReference>
<dbReference type="Pfam" id="PF07593">
    <property type="entry name" value="UnbV_ASPIC"/>
    <property type="match status" value="1"/>
</dbReference>
<sequence length="592" mass="63306">MKIIIKKSYSKIAVCCALSFMLWACGGSDTAPASPPVVTTPLPPVTPPPPPPEPKVVVGYGDGFTEISSSGINYKQGYLFPKSVAEGNSSQQHPEDFAGGAAAGDYDNDGDIDVFIVRGDIGPNLLYQNDGTGHFVDVALQAGLAYTKSASQNYRHSGPTFADMDGDGDLDLFIGGIEFDPAFIYSNNGDGTFTNVTSGSGIDLLSTQFTLSSAFGDYDGDGDLDMFLTHWGNPVDIEAPGDTGHLWRNDSVDGNIKFTDVSKITGVTAALLIQPKAGSALGDNHDYSFTPNFADINNDGWLDLLVTGDFSTSRVLTNNRNGSFSNATDEKVIIDDSGMGAAVADFDNDGDLDWFVSAITGPLWPIGNRFYLNTDGQFSNGSVLAAININTGTSQQKSSWGWGSCAADFDSDGNLDIYMTNGFPYSFSDNNISFDFNLDTTRVFMGLGDATFEEKSADLGLNDTHSSRTVVCADFDNDGDIDVLQLHRDEINAASLFRNDIQQNNALSIKLTMPGHKNSFAIGARIYLKAGGITQMREITLGSNFTAQNPSTQFFGLGTIDIVDSIRVVWPDGTETLRTNVSSGQSLTISKP</sequence>
<name>A0A148KL61_9ALTE</name>
<dbReference type="Gene3D" id="2.130.10.130">
    <property type="entry name" value="Integrin alpha, N-terminal"/>
    <property type="match status" value="2"/>
</dbReference>
<accession>A0A148KL61</accession>
<dbReference type="InterPro" id="IPR028994">
    <property type="entry name" value="Integrin_alpha_N"/>
</dbReference>
<dbReference type="InterPro" id="IPR013517">
    <property type="entry name" value="FG-GAP"/>
</dbReference>
<proteinExistence type="predicted"/>
<dbReference type="PANTHER" id="PTHR16026:SF0">
    <property type="entry name" value="CARTILAGE ACIDIC PROTEIN 1"/>
    <property type="match status" value="1"/>
</dbReference>
<keyword evidence="5" id="KW-1185">Reference proteome</keyword>
<dbReference type="STRING" id="1799789.AX660_01390"/>
<protein>
    <recommendedName>
        <fullName evidence="3">ASPIC/UnbV domain-containing protein</fullName>
    </recommendedName>
</protein>
<evidence type="ECO:0000256" key="1">
    <source>
        <dbReference type="ARBA" id="ARBA00022729"/>
    </source>
</evidence>
<dbReference type="InterPro" id="IPR027039">
    <property type="entry name" value="Crtac1"/>
</dbReference>
<evidence type="ECO:0000313" key="5">
    <source>
        <dbReference type="Proteomes" id="UP000070299"/>
    </source>
</evidence>
<feature type="chain" id="PRO_5007550154" description="ASPIC/UnbV domain-containing protein" evidence="2">
    <location>
        <begin position="25"/>
        <end position="592"/>
    </location>
</feature>
<dbReference type="PANTHER" id="PTHR16026">
    <property type="entry name" value="CARTILAGE ACIDIC PROTEIN 1"/>
    <property type="match status" value="1"/>
</dbReference>
<dbReference type="InterPro" id="IPR011519">
    <property type="entry name" value="UnbV_ASPIC"/>
</dbReference>
<dbReference type="EMBL" id="LSNE01000015">
    <property type="protein sequence ID" value="KXI27072.1"/>
    <property type="molecule type" value="Genomic_DNA"/>
</dbReference>
<dbReference type="SUPFAM" id="SSF69318">
    <property type="entry name" value="Integrin alpha N-terminal domain"/>
    <property type="match status" value="1"/>
</dbReference>
<keyword evidence="1 2" id="KW-0732">Signal</keyword>
<dbReference type="RefSeq" id="WP_068381345.1">
    <property type="nucleotide sequence ID" value="NZ_LSNE01000015.1"/>
</dbReference>
<evidence type="ECO:0000256" key="2">
    <source>
        <dbReference type="SAM" id="SignalP"/>
    </source>
</evidence>
<dbReference type="Proteomes" id="UP000070299">
    <property type="component" value="Unassembled WGS sequence"/>
</dbReference>
<feature type="domain" description="ASPIC/UnbV" evidence="3">
    <location>
        <begin position="521"/>
        <end position="588"/>
    </location>
</feature>
<comment type="caution">
    <text evidence="4">The sequence shown here is derived from an EMBL/GenBank/DDBJ whole genome shotgun (WGS) entry which is preliminary data.</text>
</comment>
<organism evidence="4 5">
    <name type="scientific">Paraglaciecola hydrolytica</name>
    <dbReference type="NCBI Taxonomy" id="1799789"/>
    <lineage>
        <taxon>Bacteria</taxon>
        <taxon>Pseudomonadati</taxon>
        <taxon>Pseudomonadota</taxon>
        <taxon>Gammaproteobacteria</taxon>
        <taxon>Alteromonadales</taxon>
        <taxon>Alteromonadaceae</taxon>
        <taxon>Paraglaciecola</taxon>
    </lineage>
</organism>
<dbReference type="OrthoDB" id="100785at2"/>
<gene>
    <name evidence="4" type="ORF">AX660_01390</name>
</gene>